<feature type="domain" description="4Fe-4S ferredoxin-type" evidence="8">
    <location>
        <begin position="177"/>
        <end position="205"/>
    </location>
</feature>
<dbReference type="InterPro" id="IPR006478">
    <property type="entry name" value="Formate_DH_asu"/>
</dbReference>
<feature type="domain" description="4Fe-4S Mo/W bis-MGD-type" evidence="9">
    <location>
        <begin position="212"/>
        <end position="268"/>
    </location>
</feature>
<dbReference type="Pfam" id="PF01568">
    <property type="entry name" value="Molydop_binding"/>
    <property type="match status" value="1"/>
</dbReference>
<evidence type="ECO:0000259" key="7">
    <source>
        <dbReference type="PROSITE" id="PS51085"/>
    </source>
</evidence>
<feature type="domain" description="2Fe-2S ferredoxin-type" evidence="7">
    <location>
        <begin position="1"/>
        <end position="77"/>
    </location>
</feature>
<evidence type="ECO:0000256" key="4">
    <source>
        <dbReference type="ARBA" id="ARBA00022737"/>
    </source>
</evidence>
<reference evidence="10 11" key="1">
    <citation type="journal article" date="2015" name="Stand. Genomic Sci.">
        <title>Genomic Encyclopedia of Bacterial and Archaeal Type Strains, Phase III: the genomes of soil and plant-associated and newly described type strains.</title>
        <authorList>
            <person name="Whitman W.B."/>
            <person name="Woyke T."/>
            <person name="Klenk H.P."/>
            <person name="Zhou Y."/>
            <person name="Lilburn T.G."/>
            <person name="Beck B.J."/>
            <person name="De Vos P."/>
            <person name="Vandamme P."/>
            <person name="Eisen J.A."/>
            <person name="Garrity G."/>
            <person name="Hugenholtz P."/>
            <person name="Kyrpides N.C."/>
        </authorList>
    </citation>
    <scope>NUCLEOTIDE SEQUENCE [LARGE SCALE GENOMIC DNA]</scope>
    <source>
        <strain evidence="10 11">VKM Ac-2538</strain>
    </source>
</reference>
<evidence type="ECO:0000256" key="2">
    <source>
        <dbReference type="ARBA" id="ARBA00022485"/>
    </source>
</evidence>
<dbReference type="InterPro" id="IPR006656">
    <property type="entry name" value="Mopterin_OxRdtase"/>
</dbReference>
<dbReference type="InterPro" id="IPR036010">
    <property type="entry name" value="2Fe-2S_ferredoxin-like_sf"/>
</dbReference>
<dbReference type="Gene3D" id="2.40.40.20">
    <property type="match status" value="1"/>
</dbReference>
<evidence type="ECO:0000259" key="9">
    <source>
        <dbReference type="PROSITE" id="PS51669"/>
    </source>
</evidence>
<feature type="domain" description="4Fe-4S ferredoxin-type" evidence="8">
    <location>
        <begin position="133"/>
        <end position="164"/>
    </location>
</feature>
<dbReference type="PROSITE" id="PS51669">
    <property type="entry name" value="4FE4S_MOW_BIS_MGD"/>
    <property type="match status" value="1"/>
</dbReference>
<comment type="caution">
    <text evidence="10">The sequence shown here is derived from an EMBL/GenBank/DDBJ whole genome shotgun (WGS) entry which is preliminary data.</text>
</comment>
<evidence type="ECO:0000256" key="1">
    <source>
        <dbReference type="ARBA" id="ARBA00007023"/>
    </source>
</evidence>
<proteinExistence type="inferred from homology"/>
<dbReference type="SUPFAM" id="SSF54862">
    <property type="entry name" value="4Fe-4S ferredoxins"/>
    <property type="match status" value="1"/>
</dbReference>
<dbReference type="PANTHER" id="PTHR43105:SF10">
    <property type="entry name" value="NADH-QUINONE OXIDOREDUCTASE SUBUNIT G"/>
    <property type="match status" value="1"/>
</dbReference>
<dbReference type="InterPro" id="IPR041924">
    <property type="entry name" value="Formate_Dh-H_N"/>
</dbReference>
<comment type="similarity">
    <text evidence="1">In the C-terminal section; belongs to the prokaryotic molybdopterin-containing oxidoreductase family.</text>
</comment>
<dbReference type="InterPro" id="IPR006657">
    <property type="entry name" value="MoPterin_dinucl-bd_dom"/>
</dbReference>
<dbReference type="Gene3D" id="2.20.25.90">
    <property type="entry name" value="ADC-like domains"/>
    <property type="match status" value="1"/>
</dbReference>
<dbReference type="InterPro" id="IPR017896">
    <property type="entry name" value="4Fe4S_Fe-S-bd"/>
</dbReference>
<dbReference type="SUPFAM" id="SSF53706">
    <property type="entry name" value="Formate dehydrogenase/DMSO reductase, domains 1-3"/>
    <property type="match status" value="1"/>
</dbReference>
<organism evidence="10 11">
    <name type="scientific">Kribbella orskensis</name>
    <dbReference type="NCBI Taxonomy" id="2512216"/>
    <lineage>
        <taxon>Bacteria</taxon>
        <taxon>Bacillati</taxon>
        <taxon>Actinomycetota</taxon>
        <taxon>Actinomycetes</taxon>
        <taxon>Propionibacteriales</taxon>
        <taxon>Kribbellaceae</taxon>
        <taxon>Kribbella</taxon>
    </lineage>
</organism>
<keyword evidence="6" id="KW-0411">Iron-sulfur</keyword>
<dbReference type="Pfam" id="PF13510">
    <property type="entry name" value="Fer2_4"/>
    <property type="match status" value="1"/>
</dbReference>
<dbReference type="SUPFAM" id="SSF50692">
    <property type="entry name" value="ADC-like"/>
    <property type="match status" value="1"/>
</dbReference>
<dbReference type="NCBIfam" id="TIGR01591">
    <property type="entry name" value="Fdh-alpha"/>
    <property type="match status" value="1"/>
</dbReference>
<dbReference type="InterPro" id="IPR054351">
    <property type="entry name" value="NADH_UbQ_OxRdtase_ferredoxin"/>
</dbReference>
<dbReference type="Proteomes" id="UP000295818">
    <property type="component" value="Unassembled WGS sequence"/>
</dbReference>
<keyword evidence="4" id="KW-0677">Repeat</keyword>
<name>A0ABY2B7L9_9ACTN</name>
<dbReference type="InterPro" id="IPR027467">
    <property type="entry name" value="MopterinOxRdtase_cofactor_BS"/>
</dbReference>
<evidence type="ECO:0000313" key="11">
    <source>
        <dbReference type="Proteomes" id="UP000295818"/>
    </source>
</evidence>
<sequence>MIQVFVDESSVEVAPGSTLLDAIQAAGRSVPTLCHDDRLTPAASCRVCLVDADGNGPVAACSTPVRAGLRIGLATSASWRRDGLRAVVAGLPARALDVPGDRSELVRLCEQLGVAPETLPLVSGSRGVDHSHPYVKLDRDLCIACGRCVRACSEIQGTFALTLTGRGPDTVVAPGTGGLWSDSDCVSCGACVDTCPTGALSEPGLLDPRPIEQWTRTTCGYCGVGCTLDVATRDHEIVTVHPASDGSVNRGHACVKGRFAHSFVSSPDRLQSPLVRRGGELVPVSWDEALDVVADHLRAIHRPDAFAVISSARATNEENYLIQKFARVAIGTNNVDNCARLCHAPSAAGLATTFGLGGGTNAFDDLDRCDAVLLAGSNPTDAHPVVGSRILQRVIDGARLVVIDPRRTELARHADVHLRPRPGTNVAVFNGLAHLLIRDGMIDEAFLRNRVAGYDELRDLASDYSPDRVSDISGVSVDELVTAAHLYGDAAAPAIFYGLGVTEHLHGTDGVRTLANLAILRGAVGTATGGGVNPLRGQNNVQGACDMGALPDLLPGYQKVADDTVRQRFEAGWRTSLPSTPGLRIPQMFDAARQGRLEALWVVGEDVLSTDPDTASVRAALDACPLVICNDLFLSATAQAANVVFPVASWLEKDGTFVNFDRRFQRVRRVVEPRDGVRTDLEVFRQVAARLGVDLGCATPAATLDECASLAPLFGGISEQRLDSDSALHWPCGTPDDPGRPTLYLDRFATADGRAHLAARPYLPPGAEPDPSFPYILVTGRRAEHYNSGEMTRRTPNVLLRADEPLDVEPSDAAALGLRDGDPVEVTSRFGRAVLPVRFAAELVPGQVFSGFHFPAAGVNELTSPLGDDVTGCPEYKVTAVRLRALQTTIHGPTR</sequence>
<dbReference type="InterPro" id="IPR001041">
    <property type="entry name" value="2Fe-2S_ferredoxin-type"/>
</dbReference>
<dbReference type="PANTHER" id="PTHR43105">
    <property type="entry name" value="RESPIRATORY NITRATE REDUCTASE"/>
    <property type="match status" value="1"/>
</dbReference>
<dbReference type="Gene3D" id="3.40.50.740">
    <property type="match status" value="1"/>
</dbReference>
<dbReference type="PIRSF" id="PIRSF036643">
    <property type="entry name" value="FDH_alpha"/>
    <property type="match status" value="1"/>
</dbReference>
<dbReference type="Pfam" id="PF00384">
    <property type="entry name" value="Molybdopterin"/>
    <property type="match status" value="1"/>
</dbReference>
<dbReference type="SUPFAM" id="SSF54292">
    <property type="entry name" value="2Fe-2S ferredoxin-like"/>
    <property type="match status" value="1"/>
</dbReference>
<dbReference type="InterPro" id="IPR006963">
    <property type="entry name" value="Mopterin_OxRdtase_4Fe-4S_dom"/>
</dbReference>
<dbReference type="Gene3D" id="3.10.20.740">
    <property type="match status" value="1"/>
</dbReference>
<dbReference type="InterPro" id="IPR009010">
    <property type="entry name" value="Asp_de-COase-like_dom_sf"/>
</dbReference>
<dbReference type="InterPro" id="IPR050123">
    <property type="entry name" value="Prok_molybdopt-oxidoreductase"/>
</dbReference>
<protein>
    <submittedName>
        <fullName evidence="10">Formate dehydrogenase major subunit</fullName>
    </submittedName>
</protein>
<dbReference type="CDD" id="cd00508">
    <property type="entry name" value="MopB_CT_Fdh-Nap-like"/>
    <property type="match status" value="1"/>
</dbReference>
<dbReference type="Gene3D" id="3.30.70.20">
    <property type="match status" value="1"/>
</dbReference>
<evidence type="ECO:0000256" key="6">
    <source>
        <dbReference type="ARBA" id="ARBA00023014"/>
    </source>
</evidence>
<dbReference type="PROSITE" id="PS51379">
    <property type="entry name" value="4FE4S_FER_2"/>
    <property type="match status" value="2"/>
</dbReference>
<gene>
    <name evidence="10" type="ORF">EV644_13812</name>
</gene>
<accession>A0ABY2B7L9</accession>
<keyword evidence="3" id="KW-0479">Metal-binding</keyword>
<evidence type="ECO:0000256" key="5">
    <source>
        <dbReference type="ARBA" id="ARBA00023004"/>
    </source>
</evidence>
<keyword evidence="5" id="KW-0408">Iron</keyword>
<dbReference type="PROSITE" id="PS00551">
    <property type="entry name" value="MOLYBDOPTERIN_PROK_1"/>
    <property type="match status" value="1"/>
</dbReference>
<evidence type="ECO:0000313" key="10">
    <source>
        <dbReference type="EMBL" id="TCO09933.1"/>
    </source>
</evidence>
<keyword evidence="2" id="KW-0004">4Fe-4S</keyword>
<dbReference type="PROSITE" id="PS51085">
    <property type="entry name" value="2FE2S_FER_2"/>
    <property type="match status" value="1"/>
</dbReference>
<dbReference type="SMART" id="SM00926">
    <property type="entry name" value="Molybdop_Fe4S4"/>
    <property type="match status" value="1"/>
</dbReference>
<keyword evidence="11" id="KW-1185">Reference proteome</keyword>
<dbReference type="RefSeq" id="WP_199240339.1">
    <property type="nucleotide sequence ID" value="NZ_SLWM01000038.1"/>
</dbReference>
<dbReference type="Gene3D" id="3.40.228.10">
    <property type="entry name" value="Dimethylsulfoxide Reductase, domain 2"/>
    <property type="match status" value="1"/>
</dbReference>
<evidence type="ECO:0000256" key="3">
    <source>
        <dbReference type="ARBA" id="ARBA00022723"/>
    </source>
</evidence>
<evidence type="ECO:0000259" key="8">
    <source>
        <dbReference type="PROSITE" id="PS51379"/>
    </source>
</evidence>
<dbReference type="PROSITE" id="PS00198">
    <property type="entry name" value="4FE4S_FER_1"/>
    <property type="match status" value="1"/>
</dbReference>
<dbReference type="InterPro" id="IPR017900">
    <property type="entry name" value="4Fe4S_Fe_S_CS"/>
</dbReference>
<dbReference type="EMBL" id="SLWM01000038">
    <property type="protein sequence ID" value="TCO09933.1"/>
    <property type="molecule type" value="Genomic_DNA"/>
</dbReference>
<dbReference type="Pfam" id="PF04879">
    <property type="entry name" value="Molybdop_Fe4S4"/>
    <property type="match status" value="1"/>
</dbReference>
<dbReference type="CDD" id="cd02753">
    <property type="entry name" value="MopB_Formate-Dh-H"/>
    <property type="match status" value="1"/>
</dbReference>
<dbReference type="Pfam" id="PF22117">
    <property type="entry name" value="Fer4_Nqo3"/>
    <property type="match status" value="1"/>
</dbReference>